<protein>
    <submittedName>
        <fullName evidence="2">Uncharacterized protein</fullName>
    </submittedName>
</protein>
<dbReference type="RefSeq" id="XP_037171150.1">
    <property type="nucleotide sequence ID" value="XM_037302571.1"/>
</dbReference>
<accession>A0A8H6G7L9</accession>
<name>A0A8H6G7L9_9LECA</name>
<feature type="region of interest" description="Disordered" evidence="1">
    <location>
        <begin position="49"/>
        <end position="72"/>
    </location>
</feature>
<organism evidence="2 3">
    <name type="scientific">Letharia columbiana</name>
    <dbReference type="NCBI Taxonomy" id="112416"/>
    <lineage>
        <taxon>Eukaryota</taxon>
        <taxon>Fungi</taxon>
        <taxon>Dikarya</taxon>
        <taxon>Ascomycota</taxon>
        <taxon>Pezizomycotina</taxon>
        <taxon>Lecanoromycetes</taxon>
        <taxon>OSLEUM clade</taxon>
        <taxon>Lecanoromycetidae</taxon>
        <taxon>Lecanorales</taxon>
        <taxon>Lecanorineae</taxon>
        <taxon>Parmeliaceae</taxon>
        <taxon>Letharia</taxon>
    </lineage>
</organism>
<dbReference type="OrthoDB" id="5413420at2759"/>
<dbReference type="Proteomes" id="UP000578531">
    <property type="component" value="Unassembled WGS sequence"/>
</dbReference>
<gene>
    <name evidence="2" type="ORF">HO173_000622</name>
</gene>
<reference evidence="2 3" key="1">
    <citation type="journal article" date="2020" name="Genomics">
        <title>Complete, high-quality genomes from long-read metagenomic sequencing of two wolf lichen thalli reveals enigmatic genome architecture.</title>
        <authorList>
            <person name="McKenzie S.K."/>
            <person name="Walston R.F."/>
            <person name="Allen J.L."/>
        </authorList>
    </citation>
    <scope>NUCLEOTIDE SEQUENCE [LARGE SCALE GENOMIC DNA]</scope>
    <source>
        <strain evidence="2">WasteWater2</strain>
    </source>
</reference>
<keyword evidence="3" id="KW-1185">Reference proteome</keyword>
<dbReference type="GeneID" id="59282301"/>
<dbReference type="EMBL" id="JACCJC010000001">
    <property type="protein sequence ID" value="KAF6241910.1"/>
    <property type="molecule type" value="Genomic_DNA"/>
</dbReference>
<evidence type="ECO:0000313" key="2">
    <source>
        <dbReference type="EMBL" id="KAF6241910.1"/>
    </source>
</evidence>
<sequence>MTLIKEPRRCRWNVRDLILCRFNLNFHAYLSNVPAGSNIYPQPDISSPLPPSACQLPSPPSPMASPKDLSTPQCPAEQHAWLLIYQKRLGRGTPLAKALNRQFPEREHNNIFIHASRVRDAKGDVQAQLQDLAEQCPWYEKPLEEGEPGYALMKNLEKEQKARDRKEQKQKRREREQQQPGKVEPFSNS</sequence>
<proteinExistence type="predicted"/>
<dbReference type="AlphaFoldDB" id="A0A8H6G7L9"/>
<feature type="compositionally biased region" description="Basic and acidic residues" evidence="1">
    <location>
        <begin position="155"/>
        <end position="177"/>
    </location>
</feature>
<comment type="caution">
    <text evidence="2">The sequence shown here is derived from an EMBL/GenBank/DDBJ whole genome shotgun (WGS) entry which is preliminary data.</text>
</comment>
<evidence type="ECO:0000256" key="1">
    <source>
        <dbReference type="SAM" id="MobiDB-lite"/>
    </source>
</evidence>
<evidence type="ECO:0000313" key="3">
    <source>
        <dbReference type="Proteomes" id="UP000578531"/>
    </source>
</evidence>
<feature type="region of interest" description="Disordered" evidence="1">
    <location>
        <begin position="143"/>
        <end position="189"/>
    </location>
</feature>